<comment type="subcellular location">
    <subcellularLocation>
        <location evidence="2">Cytoplasm</location>
    </subcellularLocation>
</comment>
<reference evidence="3 4" key="1">
    <citation type="submission" date="2021-10" db="EMBL/GenBank/DDBJ databases">
        <title>Lutispora strain m25 sp. nov., a thermophilic, non-spore-forming bacterium isolated from a lab-scale methanogenic bioreactor digesting anaerobic sludge.</title>
        <authorList>
            <person name="El Houari A."/>
            <person name="Mcdonald J."/>
        </authorList>
    </citation>
    <scope>NUCLEOTIDE SEQUENCE [LARGE SCALE GENOMIC DNA]</scope>
    <source>
        <strain evidence="4">m25</strain>
    </source>
</reference>
<dbReference type="InterPro" id="IPR010119">
    <property type="entry name" value="Gluconeogen_factor"/>
</dbReference>
<dbReference type="InterPro" id="IPR002882">
    <property type="entry name" value="CofD"/>
</dbReference>
<dbReference type="NCBIfam" id="TIGR01826">
    <property type="entry name" value="CofD_related"/>
    <property type="match status" value="1"/>
</dbReference>
<sequence>MERKGPGGLIKNNGWAIGGPKIVAIGGGTGLSTLLRGLKAYTSNITAIVTVADDGGGSGILRNDLGMLPPGDIRNCILALANTEPIMESLMQYRFKEGSLRGQSFGNLFIAALNDICGSFDNAIREISNVLAVTGRVVPVTLEDITLFAELDDGTIIRGESQIPIRQISSNKKIKRVYLEPAECEAMPEALKAIKEADAVIIGPGSLYTSIIPNFMVKGVAKAVHEAAAMKIYICNMMTQQGETLGYDLSDHINAINEHAGHDIIEYAIVNSGRIPEDSALRYMDEYAKAVEIDWDNIAAKGIKVVGDDFVRIDKGYVRHDYNALSKCIFTLINQK</sequence>
<evidence type="ECO:0000313" key="3">
    <source>
        <dbReference type="EMBL" id="MCQ1531564.1"/>
    </source>
</evidence>
<evidence type="ECO:0000313" key="4">
    <source>
        <dbReference type="Proteomes" id="UP001651880"/>
    </source>
</evidence>
<dbReference type="EMBL" id="JAJEKE010000025">
    <property type="protein sequence ID" value="MCQ1531564.1"/>
    <property type="molecule type" value="Genomic_DNA"/>
</dbReference>
<accession>A0ABT1NKE2</accession>
<comment type="function">
    <text evidence="2">Required for morphogenesis under gluconeogenic growth conditions.</text>
</comment>
<evidence type="ECO:0000256" key="2">
    <source>
        <dbReference type="HAMAP-Rule" id="MF_00973"/>
    </source>
</evidence>
<dbReference type="RefSeq" id="WP_255229114.1">
    <property type="nucleotide sequence ID" value="NZ_JAJEKE010000025.1"/>
</dbReference>
<dbReference type="Pfam" id="PF01933">
    <property type="entry name" value="CofD"/>
    <property type="match status" value="1"/>
</dbReference>
<comment type="similarity">
    <text evidence="2">Belongs to the gluconeogenesis factor family.</text>
</comment>
<proteinExistence type="inferred from homology"/>
<name>A0ABT1NKE2_9FIRM</name>
<comment type="caution">
    <text evidence="3">The sequence shown here is derived from an EMBL/GenBank/DDBJ whole genome shotgun (WGS) entry which is preliminary data.</text>
</comment>
<evidence type="ECO:0000256" key="1">
    <source>
        <dbReference type="ARBA" id="ARBA00022490"/>
    </source>
</evidence>
<dbReference type="PANTHER" id="PTHR30135:SF3">
    <property type="entry name" value="GLUCONEOGENESIS FACTOR-RELATED"/>
    <property type="match status" value="1"/>
</dbReference>
<dbReference type="SUPFAM" id="SSF142338">
    <property type="entry name" value="CofD-like"/>
    <property type="match status" value="1"/>
</dbReference>
<gene>
    <name evidence="3" type="ORF">LJD61_18785</name>
</gene>
<dbReference type="Proteomes" id="UP001651880">
    <property type="component" value="Unassembled WGS sequence"/>
</dbReference>
<organism evidence="3 4">
    <name type="scientific">Lutispora saccharofermentans</name>
    <dbReference type="NCBI Taxonomy" id="3024236"/>
    <lineage>
        <taxon>Bacteria</taxon>
        <taxon>Bacillati</taxon>
        <taxon>Bacillota</taxon>
        <taxon>Clostridia</taxon>
        <taxon>Lutisporales</taxon>
        <taxon>Lutisporaceae</taxon>
        <taxon>Lutispora</taxon>
    </lineage>
</organism>
<dbReference type="Gene3D" id="3.40.50.10680">
    <property type="entry name" value="CofD-like domains"/>
    <property type="match status" value="1"/>
</dbReference>
<dbReference type="HAMAP" id="MF_00973">
    <property type="entry name" value="Gluconeogen_factor"/>
    <property type="match status" value="1"/>
</dbReference>
<keyword evidence="4" id="KW-1185">Reference proteome</keyword>
<protein>
    <recommendedName>
        <fullName evidence="2">Putative gluconeogenesis factor</fullName>
    </recommendedName>
</protein>
<keyword evidence="1 2" id="KW-0963">Cytoplasm</keyword>
<dbReference type="InterPro" id="IPR038136">
    <property type="entry name" value="CofD-like_dom_sf"/>
</dbReference>
<dbReference type="CDD" id="cd07187">
    <property type="entry name" value="YvcK_like"/>
    <property type="match status" value="1"/>
</dbReference>
<dbReference type="PANTHER" id="PTHR30135">
    <property type="entry name" value="UNCHARACTERIZED PROTEIN YVCK-RELATED"/>
    <property type="match status" value="1"/>
</dbReference>